<dbReference type="PANTHER" id="PTHR33678">
    <property type="entry name" value="BLL1576 PROTEIN"/>
    <property type="match status" value="1"/>
</dbReference>
<reference evidence="3 4" key="1">
    <citation type="journal article" date="2013" name="BMC Microbiol.">
        <title>Identification of the type II cytochrome c maturation pathway in anammox bacteria by comparative genomics.</title>
        <authorList>
            <person name="Ferousi C."/>
            <person name="Speth D.R."/>
            <person name="Reimann J."/>
            <person name="Op den Camp H.J."/>
            <person name="Allen J.W."/>
            <person name="Keltjens J.T."/>
            <person name="Jetten M.S."/>
        </authorList>
    </citation>
    <scope>NUCLEOTIDE SEQUENCE [LARGE SCALE GENOMIC DNA]</scope>
    <source>
        <strain evidence="3">RU1</strain>
    </source>
</reference>
<evidence type="ECO:0000313" key="3">
    <source>
        <dbReference type="EMBL" id="KKO19230.1"/>
    </source>
</evidence>
<name>A0A0M2UUE5_9BACT</name>
<gene>
    <name evidence="3" type="ORF">BROFUL_02030</name>
</gene>
<feature type="region of interest" description="Disordered" evidence="1">
    <location>
        <begin position="31"/>
        <end position="57"/>
    </location>
</feature>
<evidence type="ECO:0000313" key="4">
    <source>
        <dbReference type="Proteomes" id="UP000034954"/>
    </source>
</evidence>
<sequence>QDKDAQRLTKRLNRHKQELFTFLEHEDVSPYNNHAEQQMRKPVLTRKVSQQNRSEDGAKTQAILMSLLRSAELQRINPVENLLASAKNALMVKTPSGFACKIAC</sequence>
<proteinExistence type="predicted"/>
<dbReference type="PANTHER" id="PTHR33678:SF1">
    <property type="entry name" value="BLL1576 PROTEIN"/>
    <property type="match status" value="1"/>
</dbReference>
<keyword evidence="4" id="KW-1185">Reference proteome</keyword>
<feature type="domain" description="Transposase IS66 central" evidence="2">
    <location>
        <begin position="4"/>
        <end position="59"/>
    </location>
</feature>
<evidence type="ECO:0000259" key="2">
    <source>
        <dbReference type="Pfam" id="PF03050"/>
    </source>
</evidence>
<dbReference type="EMBL" id="LAQJ01000207">
    <property type="protein sequence ID" value="KKO19230.1"/>
    <property type="molecule type" value="Genomic_DNA"/>
</dbReference>
<dbReference type="Pfam" id="PF03050">
    <property type="entry name" value="DDE_Tnp_IS66"/>
    <property type="match status" value="1"/>
</dbReference>
<accession>A0A0M2UUE5</accession>
<protein>
    <submittedName>
        <fullName evidence="3">Transposase IS66 family protein</fullName>
    </submittedName>
</protein>
<dbReference type="AlphaFoldDB" id="A0A0M2UUE5"/>
<feature type="non-terminal residue" evidence="3">
    <location>
        <position position="1"/>
    </location>
</feature>
<comment type="caution">
    <text evidence="3">The sequence shown here is derived from an EMBL/GenBank/DDBJ whole genome shotgun (WGS) entry which is preliminary data.</text>
</comment>
<organism evidence="3 4">
    <name type="scientific">Candidatus Brocadia fulgida</name>
    <dbReference type="NCBI Taxonomy" id="380242"/>
    <lineage>
        <taxon>Bacteria</taxon>
        <taxon>Pseudomonadati</taxon>
        <taxon>Planctomycetota</taxon>
        <taxon>Candidatus Brocadiia</taxon>
        <taxon>Candidatus Brocadiales</taxon>
        <taxon>Candidatus Brocadiaceae</taxon>
        <taxon>Candidatus Brocadia</taxon>
    </lineage>
</organism>
<dbReference type="Proteomes" id="UP000034954">
    <property type="component" value="Unassembled WGS sequence"/>
</dbReference>
<evidence type="ECO:0000256" key="1">
    <source>
        <dbReference type="SAM" id="MobiDB-lite"/>
    </source>
</evidence>
<dbReference type="InterPro" id="IPR004291">
    <property type="entry name" value="Transposase_IS66_central"/>
</dbReference>
<dbReference type="InterPro" id="IPR052344">
    <property type="entry name" value="Transposase-related"/>
</dbReference>